<evidence type="ECO:0000313" key="1">
    <source>
        <dbReference type="EMBL" id="SEJ54466.1"/>
    </source>
</evidence>
<evidence type="ECO:0000313" key="2">
    <source>
        <dbReference type="Proteomes" id="UP000199223"/>
    </source>
</evidence>
<name>A0A1H6ZP65_9DEIO</name>
<gene>
    <name evidence="1" type="ORF">SAMN04488058_11063</name>
</gene>
<sequence length="78" mass="8530">MSGEAARKRHTPSIVREKLCTNYASWLKTLHFWTVGQPGRAILSGQPVSLHSPFVPGNRFRLGSQSASAHFPTGGQRA</sequence>
<protein>
    <submittedName>
        <fullName evidence="1">Uncharacterized protein</fullName>
    </submittedName>
</protein>
<accession>A0A1H6ZP65</accession>
<organism evidence="1 2">
    <name type="scientific">Deinococcus reticulitermitis</name>
    <dbReference type="NCBI Taxonomy" id="856736"/>
    <lineage>
        <taxon>Bacteria</taxon>
        <taxon>Thermotogati</taxon>
        <taxon>Deinococcota</taxon>
        <taxon>Deinococci</taxon>
        <taxon>Deinococcales</taxon>
        <taxon>Deinococcaceae</taxon>
        <taxon>Deinococcus</taxon>
    </lineage>
</organism>
<dbReference type="STRING" id="856736.SAMN04488058_11063"/>
<reference evidence="2" key="1">
    <citation type="submission" date="2016-10" db="EMBL/GenBank/DDBJ databases">
        <authorList>
            <person name="Varghese N."/>
            <person name="Submissions S."/>
        </authorList>
    </citation>
    <scope>NUCLEOTIDE SEQUENCE [LARGE SCALE GENOMIC DNA]</scope>
    <source>
        <strain evidence="2">CGMCC 1.10218</strain>
    </source>
</reference>
<dbReference type="AlphaFoldDB" id="A0A1H6ZP65"/>
<dbReference type="EMBL" id="FNZA01000010">
    <property type="protein sequence ID" value="SEJ54466.1"/>
    <property type="molecule type" value="Genomic_DNA"/>
</dbReference>
<dbReference type="Proteomes" id="UP000199223">
    <property type="component" value="Unassembled WGS sequence"/>
</dbReference>
<proteinExistence type="predicted"/>
<keyword evidence="2" id="KW-1185">Reference proteome</keyword>